<name>A0A1W0B7F1_9NOCA</name>
<organism evidence="1 2">
    <name type="scientific">Nocardia donostiensis</name>
    <dbReference type="NCBI Taxonomy" id="1538463"/>
    <lineage>
        <taxon>Bacteria</taxon>
        <taxon>Bacillati</taxon>
        <taxon>Actinomycetota</taxon>
        <taxon>Actinomycetes</taxon>
        <taxon>Mycobacteriales</taxon>
        <taxon>Nocardiaceae</taxon>
        <taxon>Nocardia</taxon>
    </lineage>
</organism>
<sequence length="116" mass="13196">MSVGETDCQSWVSPFSHKKDQRLYRVEILRAQRQSACTSQERTGRIEVPTVSADLLRVARRVQNRYLALRLDRTDATNVSLTGYETVAVLTLDRRDFRAISPLTGDAAFRLLPDDL</sequence>
<protein>
    <recommendedName>
        <fullName evidence="3">PIN domain-containing protein</fullName>
    </recommendedName>
</protein>
<comment type="caution">
    <text evidence="1">The sequence shown here is derived from an EMBL/GenBank/DDBJ whole genome shotgun (WGS) entry which is preliminary data.</text>
</comment>
<evidence type="ECO:0008006" key="3">
    <source>
        <dbReference type="Google" id="ProtNLM"/>
    </source>
</evidence>
<evidence type="ECO:0000313" key="1">
    <source>
        <dbReference type="EMBL" id="ONM46280.1"/>
    </source>
</evidence>
<gene>
    <name evidence="1" type="ORF">B0T46_24140</name>
</gene>
<keyword evidence="2" id="KW-1185">Reference proteome</keyword>
<dbReference type="Proteomes" id="UP000188836">
    <property type="component" value="Unassembled WGS sequence"/>
</dbReference>
<dbReference type="AlphaFoldDB" id="A0A1W0B7F1"/>
<dbReference type="EMBL" id="MUMY01000028">
    <property type="protein sequence ID" value="ONM46280.1"/>
    <property type="molecule type" value="Genomic_DNA"/>
</dbReference>
<proteinExistence type="predicted"/>
<evidence type="ECO:0000313" key="2">
    <source>
        <dbReference type="Proteomes" id="UP000188836"/>
    </source>
</evidence>
<accession>A0A1W0B7F1</accession>
<reference evidence="1 2" key="1">
    <citation type="journal article" date="2016" name="Antonie Van Leeuwenhoek">
        <title>Nocardia donostiensis sp. nov., isolated from human respiratory specimens.</title>
        <authorList>
            <person name="Ercibengoa M."/>
            <person name="Bell M."/>
            <person name="Marimon J.M."/>
            <person name="Humrighouse B."/>
            <person name="Klenk H.P."/>
            <person name="Potter G."/>
            <person name="Perez-Trallero E."/>
        </authorList>
    </citation>
    <scope>NUCLEOTIDE SEQUENCE [LARGE SCALE GENOMIC DNA]</scope>
    <source>
        <strain evidence="1 2">X1655</strain>
    </source>
</reference>